<dbReference type="STRING" id="1802628.A2890_00700"/>
<evidence type="ECO:0000256" key="3">
    <source>
        <dbReference type="ARBA" id="ARBA00022679"/>
    </source>
</evidence>
<evidence type="ECO:0000256" key="4">
    <source>
        <dbReference type="ARBA" id="ARBA00022727"/>
    </source>
</evidence>
<protein>
    <recommendedName>
        <fullName evidence="1 5">Thymidylate synthase</fullName>
        <shortName evidence="5">TS</shortName>
        <shortName evidence="5">TSase</shortName>
        <ecNumber evidence="1 5">2.1.1.45</ecNumber>
    </recommendedName>
</protein>
<dbReference type="GO" id="GO:0032259">
    <property type="term" value="P:methylation"/>
    <property type="evidence" value="ECO:0007669"/>
    <property type="project" value="UniProtKB-KW"/>
</dbReference>
<dbReference type="UniPathway" id="UPA00575"/>
<keyword evidence="4 5" id="KW-0545">Nucleotide biosynthesis</keyword>
<comment type="similarity">
    <text evidence="5">Belongs to the thymidylate synthase family. Bacterial-type ThyA subfamily.</text>
</comment>
<keyword evidence="2 5" id="KW-0489">Methyltransferase</keyword>
<reference evidence="8 9" key="1">
    <citation type="journal article" date="2016" name="Nat. Commun.">
        <title>Thousands of microbial genomes shed light on interconnected biogeochemical processes in an aquifer system.</title>
        <authorList>
            <person name="Anantharaman K."/>
            <person name="Brown C.T."/>
            <person name="Hug L.A."/>
            <person name="Sharon I."/>
            <person name="Castelle C.J."/>
            <person name="Probst A.J."/>
            <person name="Thomas B.C."/>
            <person name="Singh A."/>
            <person name="Wilkins M.J."/>
            <person name="Karaoz U."/>
            <person name="Brodie E.L."/>
            <person name="Williams K.H."/>
            <person name="Hubbard S.S."/>
            <person name="Banfield J.F."/>
        </authorList>
    </citation>
    <scope>NUCLEOTIDE SEQUENCE [LARGE SCALE GENOMIC DNA]</scope>
</reference>
<feature type="binding site" evidence="5">
    <location>
        <position position="199"/>
    </location>
    <ligand>
        <name>(6R)-5,10-methylene-5,6,7,8-tetrahydrofolate</name>
        <dbReference type="ChEBI" id="CHEBI:15636"/>
    </ligand>
</feature>
<feature type="binding site" description="in other chain" evidence="5">
    <location>
        <position position="207"/>
    </location>
    <ligand>
        <name>dUMP</name>
        <dbReference type="ChEBI" id="CHEBI:246422"/>
        <note>ligand shared between dimeric partners</note>
    </ligand>
</feature>
<feature type="binding site" evidence="5">
    <location>
        <begin position="156"/>
        <end position="157"/>
    </location>
    <ligand>
        <name>dUMP</name>
        <dbReference type="ChEBI" id="CHEBI:246422"/>
        <note>ligand shared between dimeric partners</note>
    </ligand>
</feature>
<evidence type="ECO:0000313" key="9">
    <source>
        <dbReference type="Proteomes" id="UP000176967"/>
    </source>
</evidence>
<evidence type="ECO:0000256" key="1">
    <source>
        <dbReference type="ARBA" id="ARBA00011947"/>
    </source>
</evidence>
<keyword evidence="3 5" id="KW-0808">Transferase</keyword>
<comment type="subcellular location">
    <subcellularLocation>
        <location evidence="5">Cytoplasm</location>
    </subcellularLocation>
</comment>
<dbReference type="Gene3D" id="3.30.572.10">
    <property type="entry name" value="Thymidylate synthase/dCMP hydroxymethylase domain"/>
    <property type="match status" value="1"/>
</dbReference>
<feature type="active site" evidence="6">
    <location>
        <position position="176"/>
    </location>
</feature>
<evidence type="ECO:0000256" key="5">
    <source>
        <dbReference type="HAMAP-Rule" id="MF_00008"/>
    </source>
</evidence>
<dbReference type="GO" id="GO:0006235">
    <property type="term" value="P:dTTP biosynthetic process"/>
    <property type="evidence" value="ECO:0007669"/>
    <property type="project" value="UniProtKB-UniRule"/>
</dbReference>
<dbReference type="Proteomes" id="UP000176967">
    <property type="component" value="Unassembled WGS sequence"/>
</dbReference>
<evidence type="ECO:0000313" key="8">
    <source>
        <dbReference type="EMBL" id="OGC60193.1"/>
    </source>
</evidence>
<dbReference type="GO" id="GO:0005829">
    <property type="term" value="C:cytosol"/>
    <property type="evidence" value="ECO:0007669"/>
    <property type="project" value="TreeGrafter"/>
</dbReference>
<dbReference type="GO" id="GO:0006231">
    <property type="term" value="P:dTMP biosynthetic process"/>
    <property type="evidence" value="ECO:0007669"/>
    <property type="project" value="UniProtKB-UniRule"/>
</dbReference>
<feature type="binding site" description="in other chain" evidence="5">
    <location>
        <begin position="196"/>
        <end position="199"/>
    </location>
    <ligand>
        <name>dUMP</name>
        <dbReference type="ChEBI" id="CHEBI:246422"/>
        <note>ligand shared between dimeric partners</note>
    </ligand>
</feature>
<gene>
    <name evidence="5" type="primary">thyA</name>
    <name evidence="8" type="ORF">A2890_00700</name>
</gene>
<feature type="binding site" description="in other chain" evidence="5">
    <location>
        <begin position="237"/>
        <end position="239"/>
    </location>
    <ligand>
        <name>dUMP</name>
        <dbReference type="ChEBI" id="CHEBI:246422"/>
        <note>ligand shared between dimeric partners</note>
    </ligand>
</feature>
<feature type="active site" description="Nucleophile" evidence="5">
    <location>
        <position position="176"/>
    </location>
</feature>
<comment type="caution">
    <text evidence="5">Lacks conserved residue(s) required for the propagation of feature annotation.</text>
</comment>
<evidence type="ECO:0000256" key="6">
    <source>
        <dbReference type="PROSITE-ProRule" id="PRU10016"/>
    </source>
</evidence>
<dbReference type="CDD" id="cd00351">
    <property type="entry name" value="TS_Pyrimidine_HMase"/>
    <property type="match status" value="1"/>
</dbReference>
<name>A0A1F4VTS1_UNCKA</name>
<comment type="function">
    <text evidence="5">Catalyzes the reductive methylation of 2'-deoxyuridine-5'-monophosphate (dUMP) to 2'-deoxythymidine-5'-monophosphate (dTMP) while utilizing 5,10-methylenetetrahydrofolate (mTHF) as the methyl donor and reductant in the reaction, yielding dihydrofolate (DHF) as a by-product. This enzymatic reaction provides an intracellular de novo source of dTMP, an essential precursor for DNA biosynthesis.</text>
</comment>
<dbReference type="EMBL" id="MEVL01000023">
    <property type="protein sequence ID" value="OGC60193.1"/>
    <property type="molecule type" value="Genomic_DNA"/>
</dbReference>
<organism evidence="8 9">
    <name type="scientific">candidate division WWE3 bacterium RIFCSPLOWO2_01_FULL_53_14</name>
    <dbReference type="NCBI Taxonomy" id="1802628"/>
    <lineage>
        <taxon>Bacteria</taxon>
        <taxon>Katanobacteria</taxon>
    </lineage>
</organism>
<dbReference type="PRINTS" id="PR00108">
    <property type="entry name" value="THYMDSNTHASE"/>
</dbReference>
<evidence type="ECO:0000259" key="7">
    <source>
        <dbReference type="Pfam" id="PF00303"/>
    </source>
</evidence>
<dbReference type="InterPro" id="IPR020940">
    <property type="entry name" value="Thymidylate_synthase_AS"/>
</dbReference>
<dbReference type="NCBIfam" id="TIGR03284">
    <property type="entry name" value="thym_sym"/>
    <property type="match status" value="1"/>
</dbReference>
<dbReference type="PROSITE" id="PS00091">
    <property type="entry name" value="THYMIDYLATE_SYNTHASE"/>
    <property type="match status" value="1"/>
</dbReference>
<comment type="subunit">
    <text evidence="5">Homodimer.</text>
</comment>
<dbReference type="PANTHER" id="PTHR11548:SF1">
    <property type="entry name" value="THYMIDYLATE SYNTHASE 1"/>
    <property type="match status" value="1"/>
</dbReference>
<proteinExistence type="inferred from homology"/>
<feature type="domain" description="Thymidylate synthase/dCMP hydroxymethylase" evidence="7">
    <location>
        <begin position="24"/>
        <end position="270"/>
    </location>
</feature>
<dbReference type="Pfam" id="PF00303">
    <property type="entry name" value="Thymidylat_synt"/>
    <property type="match status" value="1"/>
</dbReference>
<dbReference type="InterPro" id="IPR036926">
    <property type="entry name" value="Thymidate_synth/dCMP_Mease_sf"/>
</dbReference>
<comment type="caution">
    <text evidence="8">The sequence shown here is derived from an EMBL/GenBank/DDBJ whole genome shotgun (WGS) entry which is preliminary data.</text>
</comment>
<dbReference type="InterPro" id="IPR023451">
    <property type="entry name" value="Thymidate_synth/dCMP_Mease_dom"/>
</dbReference>
<dbReference type="SUPFAM" id="SSF55831">
    <property type="entry name" value="Thymidylate synthase/dCMP hydroxymethylase"/>
    <property type="match status" value="1"/>
</dbReference>
<keyword evidence="5" id="KW-0963">Cytoplasm</keyword>
<accession>A0A1F4VTS1</accession>
<comment type="catalytic activity">
    <reaction evidence="5">
        <text>dUMP + (6R)-5,10-methylene-5,6,7,8-tetrahydrofolate = 7,8-dihydrofolate + dTMP</text>
        <dbReference type="Rhea" id="RHEA:12104"/>
        <dbReference type="ChEBI" id="CHEBI:15636"/>
        <dbReference type="ChEBI" id="CHEBI:57451"/>
        <dbReference type="ChEBI" id="CHEBI:63528"/>
        <dbReference type="ChEBI" id="CHEBI:246422"/>
        <dbReference type="EC" id="2.1.1.45"/>
    </reaction>
</comment>
<dbReference type="GO" id="GO:0004799">
    <property type="term" value="F:thymidylate synthase activity"/>
    <property type="evidence" value="ECO:0007669"/>
    <property type="project" value="UniProtKB-UniRule"/>
</dbReference>
<dbReference type="HAMAP" id="MF_00008">
    <property type="entry name" value="Thymidy_synth_bact"/>
    <property type="match status" value="1"/>
</dbReference>
<dbReference type="PANTHER" id="PTHR11548">
    <property type="entry name" value="THYMIDYLATE SYNTHASE 1"/>
    <property type="match status" value="1"/>
</dbReference>
<evidence type="ECO:0000256" key="2">
    <source>
        <dbReference type="ARBA" id="ARBA00022603"/>
    </source>
</evidence>
<dbReference type="InterPro" id="IPR000398">
    <property type="entry name" value="Thymidylate_synthase"/>
</dbReference>
<dbReference type="EC" id="2.1.1.45" evidence="1 5"/>
<dbReference type="AlphaFoldDB" id="A0A1F4VTS1"/>
<comment type="pathway">
    <text evidence="5">Pyrimidine metabolism; dTTP biosynthesis.</text>
</comment>
<dbReference type="InterPro" id="IPR045097">
    <property type="entry name" value="Thymidate_synth/dCMP_Mease"/>
</dbReference>
<feature type="binding site" description="in other chain" evidence="5">
    <location>
        <position position="42"/>
    </location>
    <ligand>
        <name>dUMP</name>
        <dbReference type="ChEBI" id="CHEBI:246422"/>
        <note>ligand shared between dimeric partners</note>
    </ligand>
</feature>
<sequence length="318" mass="36923">MDFFVWCIFRKFKTRISKEGEVFQYLDVVAKVMRHGVNRQDRTGTGTRALFVEPVRFNLANGFPIVTTKYVPFRLILAELLWFLAGDSDVRNLQKLGAHIWDGDAFSDRWAPKARFPGDAGRIYGVQWRSWQAPDGRTIDQLTEAIEKIENRPWDRRIIVSAWNPGELDQMCLPPCHMFYQFFVAEGKLSLAMYQRSCDMFLGVPFNISSYALFLSLVAQFTRLQPYELTIILGDAHVYHNHFPQIEQMLSRDPKPLPRLEIDPHLASLEAVVNRYRWILRQVDRGAKPGEYLDHVASLLDYRHYPAIAAPLNFQDVK</sequence>